<evidence type="ECO:0000313" key="2">
    <source>
        <dbReference type="EMBL" id="RKG87097.1"/>
    </source>
</evidence>
<dbReference type="AlphaFoldDB" id="A0A3A8IUK3"/>
<feature type="region of interest" description="Disordered" evidence="1">
    <location>
        <begin position="62"/>
        <end position="89"/>
    </location>
</feature>
<name>A0A3A8IUK3_9BACT</name>
<feature type="compositionally biased region" description="Low complexity" evidence="1">
    <location>
        <begin position="21"/>
        <end position="36"/>
    </location>
</feature>
<reference evidence="3" key="1">
    <citation type="submission" date="2018-09" db="EMBL/GenBank/DDBJ databases">
        <authorList>
            <person name="Livingstone P.G."/>
            <person name="Whitworth D.E."/>
        </authorList>
    </citation>
    <scope>NUCLEOTIDE SEQUENCE [LARGE SCALE GENOMIC DNA]</scope>
    <source>
        <strain evidence="3">CA054A</strain>
    </source>
</reference>
<accession>A0A3A8IUK3</accession>
<feature type="region of interest" description="Disordered" evidence="1">
    <location>
        <begin position="1"/>
        <end position="41"/>
    </location>
</feature>
<evidence type="ECO:0000313" key="3">
    <source>
        <dbReference type="Proteomes" id="UP000268094"/>
    </source>
</evidence>
<comment type="caution">
    <text evidence="2">The sequence shown here is derived from an EMBL/GenBank/DDBJ whole genome shotgun (WGS) entry which is preliminary data.</text>
</comment>
<proteinExistence type="predicted"/>
<dbReference type="RefSeq" id="WP_120541621.1">
    <property type="nucleotide sequence ID" value="NZ_RAVZ01000103.1"/>
</dbReference>
<dbReference type="EMBL" id="RAVZ01000103">
    <property type="protein sequence ID" value="RKG87097.1"/>
    <property type="molecule type" value="Genomic_DNA"/>
</dbReference>
<gene>
    <name evidence="2" type="ORF">D7V88_16620</name>
</gene>
<dbReference type="OrthoDB" id="5498205at2"/>
<keyword evidence="3" id="KW-1185">Reference proteome</keyword>
<dbReference type="Proteomes" id="UP000268094">
    <property type="component" value="Unassembled WGS sequence"/>
</dbReference>
<protein>
    <submittedName>
        <fullName evidence="2">Uncharacterized protein</fullName>
    </submittedName>
</protein>
<sequence length="286" mass="29910">MSRIESQLSGLLPDLTAAEVPSGPASSGPQSASRPPSAVPANSVEVFRGSGVPASTSAWASQVAPRGPEGNGFDFGVSGAFPPRPTGSLKEQVKQGALLLEQTQAAAVSVALDVGSSMDAYARKHLGHLEPSPPIAGSPTSLTDYTSTIPGVSAKEAYASFVSHPEMLFGAAGISLRPAASSLTDGARLFLEEQGPPPVWAPITVKLDAEQRTVHITTLDGHPLRGTNRFIFDDDGTGGTRIRQYSAFQGSSPATSVGLALMDPIERQHDIWRSVHGQLHEMLKAR</sequence>
<evidence type="ECO:0000256" key="1">
    <source>
        <dbReference type="SAM" id="MobiDB-lite"/>
    </source>
</evidence>
<organism evidence="2 3">
    <name type="scientific">Corallococcus terminator</name>
    <dbReference type="NCBI Taxonomy" id="2316733"/>
    <lineage>
        <taxon>Bacteria</taxon>
        <taxon>Pseudomonadati</taxon>
        <taxon>Myxococcota</taxon>
        <taxon>Myxococcia</taxon>
        <taxon>Myxococcales</taxon>
        <taxon>Cystobacterineae</taxon>
        <taxon>Myxococcaceae</taxon>
        <taxon>Corallococcus</taxon>
    </lineage>
</organism>